<dbReference type="AlphaFoldDB" id="A0A482W813"/>
<proteinExistence type="predicted"/>
<evidence type="ECO:0000313" key="2">
    <source>
        <dbReference type="Proteomes" id="UP000292052"/>
    </source>
</evidence>
<gene>
    <name evidence="1" type="ORF">BDFB_014181</name>
</gene>
<keyword evidence="2" id="KW-1185">Reference proteome</keyword>
<accession>A0A482W813</accession>
<protein>
    <submittedName>
        <fullName evidence="1">Uncharacterized protein</fullName>
    </submittedName>
</protein>
<dbReference type="Proteomes" id="UP000292052">
    <property type="component" value="Unassembled WGS sequence"/>
</dbReference>
<evidence type="ECO:0000313" key="1">
    <source>
        <dbReference type="EMBL" id="RZC41321.1"/>
    </source>
</evidence>
<feature type="non-terminal residue" evidence="1">
    <location>
        <position position="1"/>
    </location>
</feature>
<dbReference type="OrthoDB" id="8026786at2759"/>
<reference evidence="1 2" key="1">
    <citation type="submission" date="2017-03" db="EMBL/GenBank/DDBJ databases">
        <title>Genome of the blue death feigning beetle - Asbolus verrucosus.</title>
        <authorList>
            <person name="Rider S.D."/>
        </authorList>
    </citation>
    <scope>NUCLEOTIDE SEQUENCE [LARGE SCALE GENOMIC DNA]</scope>
    <source>
        <strain evidence="1">Butters</strain>
        <tissue evidence="1">Head and leg muscle</tissue>
    </source>
</reference>
<comment type="caution">
    <text evidence="1">The sequence shown here is derived from an EMBL/GenBank/DDBJ whole genome shotgun (WGS) entry which is preliminary data.</text>
</comment>
<name>A0A482W813_ASBVE</name>
<sequence length="100" mass="11870">IGSVDRKRGSGHPKKRTNRVIENVRQIMKVELSPATYRNILKKYIHLYPYRLQEHSVKLIILCTCMEISYSNFLKSFMTTKLWTDIFNKTVLLHAPYMRP</sequence>
<dbReference type="EMBL" id="QDEB01018377">
    <property type="protein sequence ID" value="RZC41321.1"/>
    <property type="molecule type" value="Genomic_DNA"/>
</dbReference>
<organism evidence="1 2">
    <name type="scientific">Asbolus verrucosus</name>
    <name type="common">Desert ironclad beetle</name>
    <dbReference type="NCBI Taxonomy" id="1661398"/>
    <lineage>
        <taxon>Eukaryota</taxon>
        <taxon>Metazoa</taxon>
        <taxon>Ecdysozoa</taxon>
        <taxon>Arthropoda</taxon>
        <taxon>Hexapoda</taxon>
        <taxon>Insecta</taxon>
        <taxon>Pterygota</taxon>
        <taxon>Neoptera</taxon>
        <taxon>Endopterygota</taxon>
        <taxon>Coleoptera</taxon>
        <taxon>Polyphaga</taxon>
        <taxon>Cucujiformia</taxon>
        <taxon>Tenebrionidae</taxon>
        <taxon>Pimeliinae</taxon>
        <taxon>Asbolus</taxon>
    </lineage>
</organism>